<dbReference type="EMBL" id="FMAG01000004">
    <property type="protein sequence ID" value="SCB31569.1"/>
    <property type="molecule type" value="Genomic_DNA"/>
</dbReference>
<sequence length="70" mass="8028">MHLKAMEHIVVTDFIEKWSAKKADRPKAGARNVVETFRLRVAEQKDYLEAYERDPAGPRLESTKQACLAL</sequence>
<organism evidence="1 2">
    <name type="scientific">Rhizobium multihospitium</name>
    <dbReference type="NCBI Taxonomy" id="410764"/>
    <lineage>
        <taxon>Bacteria</taxon>
        <taxon>Pseudomonadati</taxon>
        <taxon>Pseudomonadota</taxon>
        <taxon>Alphaproteobacteria</taxon>
        <taxon>Hyphomicrobiales</taxon>
        <taxon>Rhizobiaceae</taxon>
        <taxon>Rhizobium/Agrobacterium group</taxon>
        <taxon>Rhizobium</taxon>
    </lineage>
</organism>
<accession>A0A1C3VV18</accession>
<evidence type="ECO:0000313" key="1">
    <source>
        <dbReference type="EMBL" id="SCB31569.1"/>
    </source>
</evidence>
<keyword evidence="2" id="KW-1185">Reference proteome</keyword>
<proteinExistence type="predicted"/>
<reference evidence="2" key="1">
    <citation type="submission" date="2016-08" db="EMBL/GenBank/DDBJ databases">
        <authorList>
            <person name="Varghese N."/>
            <person name="Submissions Spin"/>
        </authorList>
    </citation>
    <scope>NUCLEOTIDE SEQUENCE [LARGE SCALE GENOMIC DNA]</scope>
    <source>
        <strain evidence="2">HAMBI 2975</strain>
    </source>
</reference>
<dbReference type="AlphaFoldDB" id="A0A1C3VV18"/>
<protein>
    <submittedName>
        <fullName evidence="1">Uncharacterized protein</fullName>
    </submittedName>
</protein>
<evidence type="ECO:0000313" key="2">
    <source>
        <dbReference type="Proteomes" id="UP000199101"/>
    </source>
</evidence>
<name>A0A1C3VV18_9HYPH</name>
<dbReference type="Proteomes" id="UP000199101">
    <property type="component" value="Unassembled WGS sequence"/>
</dbReference>
<gene>
    <name evidence="1" type="ORF">GA0061103_4318</name>
</gene>